<evidence type="ECO:0000313" key="5">
    <source>
        <dbReference type="EMBL" id="MDP2566262.1"/>
    </source>
</evidence>
<dbReference type="PROSITE" id="PS00356">
    <property type="entry name" value="HTH_LACI_1"/>
    <property type="match status" value="1"/>
</dbReference>
<dbReference type="EMBL" id="JAUYVT010000018">
    <property type="protein sequence ID" value="MDP2566262.1"/>
    <property type="molecule type" value="Genomic_DNA"/>
</dbReference>
<keyword evidence="2 5" id="KW-0238">DNA-binding</keyword>
<keyword evidence="3" id="KW-0804">Transcription</keyword>
<comment type="caution">
    <text evidence="5">The sequence shown here is derived from an EMBL/GenBank/DDBJ whole genome shotgun (WGS) entry which is preliminary data.</text>
</comment>
<dbReference type="InterPro" id="IPR010982">
    <property type="entry name" value="Lambda_DNA-bd_dom_sf"/>
</dbReference>
<evidence type="ECO:0000256" key="1">
    <source>
        <dbReference type="ARBA" id="ARBA00023015"/>
    </source>
</evidence>
<dbReference type="PANTHER" id="PTHR30146">
    <property type="entry name" value="LACI-RELATED TRANSCRIPTIONAL REPRESSOR"/>
    <property type="match status" value="1"/>
</dbReference>
<organism evidence="5 6">
    <name type="scientific">Pseudoalteromonas marina</name>
    <dbReference type="NCBI Taxonomy" id="267375"/>
    <lineage>
        <taxon>Bacteria</taxon>
        <taxon>Pseudomonadati</taxon>
        <taxon>Pseudomonadota</taxon>
        <taxon>Gammaproteobacteria</taxon>
        <taxon>Alteromonadales</taxon>
        <taxon>Pseudoalteromonadaceae</taxon>
        <taxon>Pseudoalteromonas</taxon>
    </lineage>
</organism>
<dbReference type="SUPFAM" id="SSF53822">
    <property type="entry name" value="Periplasmic binding protein-like I"/>
    <property type="match status" value="1"/>
</dbReference>
<dbReference type="SUPFAM" id="SSF47413">
    <property type="entry name" value="lambda repressor-like DNA-binding domains"/>
    <property type="match status" value="1"/>
</dbReference>
<dbReference type="Pfam" id="PF13377">
    <property type="entry name" value="Peripla_BP_3"/>
    <property type="match status" value="1"/>
</dbReference>
<dbReference type="PANTHER" id="PTHR30146:SF154">
    <property type="entry name" value="TRANSCRIPTION REGULATOR, MEMBER OF GALR FAMILY"/>
    <property type="match status" value="1"/>
</dbReference>
<dbReference type="GO" id="GO:0003677">
    <property type="term" value="F:DNA binding"/>
    <property type="evidence" value="ECO:0007669"/>
    <property type="project" value="UniProtKB-KW"/>
</dbReference>
<reference evidence="5" key="1">
    <citation type="submission" date="2023-07" db="EMBL/GenBank/DDBJ databases">
        <title>Genome content predicts the carbon catabolic preferences of heterotrophic bacteria.</title>
        <authorList>
            <person name="Gralka M."/>
        </authorList>
    </citation>
    <scope>NUCLEOTIDE SEQUENCE</scope>
    <source>
        <strain evidence="5">4G09</strain>
    </source>
</reference>
<dbReference type="Gene3D" id="3.40.50.2300">
    <property type="match status" value="2"/>
</dbReference>
<name>A0ABT9FHJ3_9GAMM</name>
<dbReference type="CDD" id="cd01392">
    <property type="entry name" value="HTH_LacI"/>
    <property type="match status" value="1"/>
</dbReference>
<dbReference type="PROSITE" id="PS50932">
    <property type="entry name" value="HTH_LACI_2"/>
    <property type="match status" value="1"/>
</dbReference>
<dbReference type="RefSeq" id="WP_305472906.1">
    <property type="nucleotide sequence ID" value="NZ_JAUYVT010000018.1"/>
</dbReference>
<dbReference type="InterPro" id="IPR028082">
    <property type="entry name" value="Peripla_BP_I"/>
</dbReference>
<dbReference type="Gene3D" id="1.10.260.40">
    <property type="entry name" value="lambda repressor-like DNA-binding domains"/>
    <property type="match status" value="1"/>
</dbReference>
<evidence type="ECO:0000256" key="2">
    <source>
        <dbReference type="ARBA" id="ARBA00023125"/>
    </source>
</evidence>
<gene>
    <name evidence="5" type="ORF">Q8W34_16560</name>
</gene>
<evidence type="ECO:0000256" key="3">
    <source>
        <dbReference type="ARBA" id="ARBA00023163"/>
    </source>
</evidence>
<keyword evidence="1" id="KW-0805">Transcription regulation</keyword>
<dbReference type="SMART" id="SM00354">
    <property type="entry name" value="HTH_LACI"/>
    <property type="match status" value="1"/>
</dbReference>
<dbReference type="Proteomes" id="UP001177212">
    <property type="component" value="Unassembled WGS sequence"/>
</dbReference>
<feature type="domain" description="HTH lacI-type" evidence="4">
    <location>
        <begin position="8"/>
        <end position="62"/>
    </location>
</feature>
<proteinExistence type="predicted"/>
<keyword evidence="6" id="KW-1185">Reference proteome</keyword>
<sequence length="334" mass="35882">MHNKAKSVTIFDVADLAGVSKSTVSLVLTQSKKVSDKSKQKVLKAIDELGYVYNRDAAAMRSKRSNLIAVVINDLTDPVMAQLATELGLILNNEGFQAVIVSSNNNVEQQTQAINKLKEYNAAGFIICPVTNTCTQWLDTLSSQHSVVTLMQELAFSNAPCVLPDYKKASHIVSMHLLSQGVINIAFIGSNLQLSSCLTLQHGFNTACAQHSISPLNAIECGENSALSAKNAFAQAYKSTPAINAIVCANDIIAHGVLASINTLNLAANQRIKVVSCQQVKNSALLDDTLTSVAISTHEIAKRCLLVLQELLQNTAPPVKTLVNVNLQIKESSQ</sequence>
<protein>
    <submittedName>
        <fullName evidence="5">LacI family DNA-binding transcriptional regulator</fullName>
    </submittedName>
</protein>
<dbReference type="InterPro" id="IPR046335">
    <property type="entry name" value="LacI/GalR-like_sensor"/>
</dbReference>
<dbReference type="Pfam" id="PF00356">
    <property type="entry name" value="LacI"/>
    <property type="match status" value="1"/>
</dbReference>
<dbReference type="InterPro" id="IPR000843">
    <property type="entry name" value="HTH_LacI"/>
</dbReference>
<accession>A0ABT9FHJ3</accession>
<evidence type="ECO:0000259" key="4">
    <source>
        <dbReference type="PROSITE" id="PS50932"/>
    </source>
</evidence>
<evidence type="ECO:0000313" key="6">
    <source>
        <dbReference type="Proteomes" id="UP001177212"/>
    </source>
</evidence>